<evidence type="ECO:0000313" key="6">
    <source>
        <dbReference type="EMBL" id="BBM50256.1"/>
    </source>
</evidence>
<evidence type="ECO:0000256" key="2">
    <source>
        <dbReference type="ARBA" id="ARBA00022670"/>
    </source>
</evidence>
<comment type="similarity">
    <text evidence="1">Belongs to the peptidase C40 family.</text>
</comment>
<organism evidence="6 7">
    <name type="scientific">Leptotrichia wadei</name>
    <dbReference type="NCBI Taxonomy" id="157687"/>
    <lineage>
        <taxon>Bacteria</taxon>
        <taxon>Fusobacteriati</taxon>
        <taxon>Fusobacteriota</taxon>
        <taxon>Fusobacteriia</taxon>
        <taxon>Fusobacteriales</taxon>
        <taxon>Leptotrichiaceae</taxon>
        <taxon>Leptotrichia</taxon>
    </lineage>
</organism>
<dbReference type="RefSeq" id="WP_146964576.1">
    <property type="nucleotide sequence ID" value="NZ_AP019835.1"/>
</dbReference>
<dbReference type="EMBL" id="AP019835">
    <property type="protein sequence ID" value="BBM50256.1"/>
    <property type="molecule type" value="Genomic_DNA"/>
</dbReference>
<keyword evidence="2" id="KW-0645">Protease</keyword>
<dbReference type="PANTHER" id="PTHR47053">
    <property type="entry name" value="MUREIN DD-ENDOPEPTIDASE MEPH-RELATED"/>
    <property type="match status" value="1"/>
</dbReference>
<dbReference type="InterPro" id="IPR038765">
    <property type="entry name" value="Papain-like_cys_pep_sf"/>
</dbReference>
<gene>
    <name evidence="6" type="ORF">JMUB3934_1554</name>
</gene>
<dbReference type="Proteomes" id="UP000321501">
    <property type="component" value="Chromosome"/>
</dbReference>
<protein>
    <submittedName>
        <fullName evidence="6">NLP/P60 protein</fullName>
    </submittedName>
</protein>
<dbReference type="Pfam" id="PF00877">
    <property type="entry name" value="NLPC_P60"/>
    <property type="match status" value="1"/>
</dbReference>
<feature type="domain" description="NlpC/P60" evidence="5">
    <location>
        <begin position="59"/>
        <end position="181"/>
    </location>
</feature>
<dbReference type="Gene3D" id="3.90.1720.10">
    <property type="entry name" value="endopeptidase domain like (from Nostoc punctiforme)"/>
    <property type="match status" value="1"/>
</dbReference>
<dbReference type="InterPro" id="IPR051202">
    <property type="entry name" value="Peptidase_C40"/>
</dbReference>
<dbReference type="GO" id="GO:0006508">
    <property type="term" value="P:proteolysis"/>
    <property type="evidence" value="ECO:0007669"/>
    <property type="project" value="UniProtKB-KW"/>
</dbReference>
<evidence type="ECO:0000256" key="1">
    <source>
        <dbReference type="ARBA" id="ARBA00007074"/>
    </source>
</evidence>
<dbReference type="AlphaFoldDB" id="A0A510KF02"/>
<evidence type="ECO:0000313" key="7">
    <source>
        <dbReference type="Proteomes" id="UP000321501"/>
    </source>
</evidence>
<dbReference type="PANTHER" id="PTHR47053:SF1">
    <property type="entry name" value="MUREIN DD-ENDOPEPTIDASE MEPH-RELATED"/>
    <property type="match status" value="1"/>
</dbReference>
<name>A0A510KF02_9FUSO</name>
<dbReference type="InterPro" id="IPR000064">
    <property type="entry name" value="NLP_P60_dom"/>
</dbReference>
<dbReference type="SUPFAM" id="SSF54001">
    <property type="entry name" value="Cysteine proteinases"/>
    <property type="match status" value="1"/>
</dbReference>
<sequence length="181" mass="20828">MFNNTKKILTGVFIISSLSFSKGKINFQKQLMIENEKKIEITENDIKDSTYKNNRDKEEKIRYKIVEFAKTQIGKPYVYGATGNNSFDCSSFVQYVIKRTLGITIPRVSAEQSVFKPKLHNNIKKGDLLFFETLGKGRISHVGMYIGNRQFIHASSKSKRVTVSDFTGFYQDKFRWAVSVI</sequence>
<reference evidence="6 7" key="1">
    <citation type="submission" date="2019-07" db="EMBL/GenBank/DDBJ databases">
        <title>Complete Genome Sequence of Leptotrichia wadei Strain JMUB3934.</title>
        <authorList>
            <person name="Watanabe S."/>
            <person name="Cui L."/>
        </authorList>
    </citation>
    <scope>NUCLEOTIDE SEQUENCE [LARGE SCALE GENOMIC DNA]</scope>
    <source>
        <strain evidence="6 7">JMUB3934</strain>
    </source>
</reference>
<dbReference type="PROSITE" id="PS51935">
    <property type="entry name" value="NLPC_P60"/>
    <property type="match status" value="1"/>
</dbReference>
<keyword evidence="3" id="KW-0378">Hydrolase</keyword>
<evidence type="ECO:0000256" key="4">
    <source>
        <dbReference type="ARBA" id="ARBA00022807"/>
    </source>
</evidence>
<keyword evidence="4" id="KW-0788">Thiol protease</keyword>
<evidence type="ECO:0000259" key="5">
    <source>
        <dbReference type="PROSITE" id="PS51935"/>
    </source>
</evidence>
<accession>A0A510KF02</accession>
<evidence type="ECO:0000256" key="3">
    <source>
        <dbReference type="ARBA" id="ARBA00022801"/>
    </source>
</evidence>
<proteinExistence type="inferred from homology"/>
<dbReference type="GO" id="GO:0008234">
    <property type="term" value="F:cysteine-type peptidase activity"/>
    <property type="evidence" value="ECO:0007669"/>
    <property type="project" value="UniProtKB-KW"/>
</dbReference>